<feature type="transmembrane region" description="Helical" evidence="1">
    <location>
        <begin position="66"/>
        <end position="85"/>
    </location>
</feature>
<evidence type="ECO:0000313" key="3">
    <source>
        <dbReference type="Proteomes" id="UP001477870"/>
    </source>
</evidence>
<keyword evidence="1" id="KW-1133">Transmembrane helix</keyword>
<keyword evidence="3" id="KW-1185">Reference proteome</keyword>
<keyword evidence="1" id="KW-0472">Membrane</keyword>
<dbReference type="RefSeq" id="WP_342847998.1">
    <property type="nucleotide sequence ID" value="NZ_JBBMQO010000004.1"/>
</dbReference>
<dbReference type="Gene3D" id="2.60.40.1880">
    <property type="entry name" value="Invasion associated locus B (IalB) protein"/>
    <property type="match status" value="1"/>
</dbReference>
<organism evidence="2 3">
    <name type="scientific">Ahrensia kielensis</name>
    <dbReference type="NCBI Taxonomy" id="76980"/>
    <lineage>
        <taxon>Bacteria</taxon>
        <taxon>Pseudomonadati</taxon>
        <taxon>Pseudomonadota</taxon>
        <taxon>Alphaproteobacteria</taxon>
        <taxon>Hyphomicrobiales</taxon>
        <taxon>Ahrensiaceae</taxon>
        <taxon>Ahrensia</taxon>
    </lineage>
</organism>
<dbReference type="Pfam" id="PF06674">
    <property type="entry name" value="DUF1176"/>
    <property type="match status" value="1"/>
</dbReference>
<evidence type="ECO:0000256" key="1">
    <source>
        <dbReference type="SAM" id="Phobius"/>
    </source>
</evidence>
<sequence>MKTCWCFARLALVLKRISAHDGRQVYAELKSGALEVSLRLSHINLIDQQVQFSMTQSTRLTRNATIALWAMAICSMLIIGIGQSAHANQFKRVRDVNVACNNALLCNIYIANRSVSLSSFGFRRTAAPDSPVQMVISARPALRGGSNLQIMVDGEMVLELDVSKLSYRAATYEYLYNDQENVTKLMKAVRRGKQIQISYTTRSGRTTAPFSLSGITAGFIFADEAQGRIGSNNALMALSANVPTEADDAIEEVNITNYSSWSDVPADLLPFFGKEAGRCSNEIGEGQSRVDGGFSAGLDDGFKLIALPCGDAGAYNYPYAFWMQDGDMFTPLALPVMSNEGPSVSDLAWNIVWDGETRELYAFFKGRGLGDCGTSNRWTLADEAGTYRFVLVEALEKTACDGIYKEDLSDYKKLWPLN</sequence>
<evidence type="ECO:0000313" key="2">
    <source>
        <dbReference type="EMBL" id="MEM5501494.1"/>
    </source>
</evidence>
<keyword evidence="1" id="KW-0812">Transmembrane</keyword>
<accession>A0ABU9T6V0</accession>
<reference evidence="2 3" key="1">
    <citation type="submission" date="2024-03" db="EMBL/GenBank/DDBJ databases">
        <title>Community enrichment and isolation of bacterial strains for fucoidan degradation.</title>
        <authorList>
            <person name="Sichert A."/>
        </authorList>
    </citation>
    <scope>NUCLEOTIDE SEQUENCE [LARGE SCALE GENOMIC DNA]</scope>
    <source>
        <strain evidence="2 3">AS62</strain>
    </source>
</reference>
<dbReference type="EMBL" id="JBBMQO010000004">
    <property type="protein sequence ID" value="MEM5501494.1"/>
    <property type="molecule type" value="Genomic_DNA"/>
</dbReference>
<comment type="caution">
    <text evidence="2">The sequence shown here is derived from an EMBL/GenBank/DDBJ whole genome shotgun (WGS) entry which is preliminary data.</text>
</comment>
<dbReference type="InterPro" id="IPR009560">
    <property type="entry name" value="DUF1176"/>
</dbReference>
<protein>
    <submittedName>
        <fullName evidence="2">DUF1176 domain-containing protein</fullName>
    </submittedName>
</protein>
<proteinExistence type="predicted"/>
<dbReference type="InterPro" id="IPR038696">
    <property type="entry name" value="IalB_sf"/>
</dbReference>
<name>A0ABU9T6V0_9HYPH</name>
<dbReference type="Proteomes" id="UP001477870">
    <property type="component" value="Unassembled WGS sequence"/>
</dbReference>
<gene>
    <name evidence="2" type="ORF">WNY59_07830</name>
</gene>